<dbReference type="InterPro" id="IPR014752">
    <property type="entry name" value="Arrestin-like_C"/>
</dbReference>
<accession>A0A7R8YV54</accession>
<evidence type="ECO:0000259" key="3">
    <source>
        <dbReference type="Pfam" id="PF00339"/>
    </source>
</evidence>
<feature type="region of interest" description="Disordered" evidence="2">
    <location>
        <begin position="243"/>
        <end position="290"/>
    </location>
</feature>
<gene>
    <name evidence="4" type="ORF">HERILL_LOCUS9653</name>
</gene>
<comment type="similarity">
    <text evidence="1">Belongs to the arrestin family.</text>
</comment>
<dbReference type="Gene3D" id="2.60.40.640">
    <property type="match status" value="1"/>
</dbReference>
<proteinExistence type="inferred from homology"/>
<organism evidence="4 5">
    <name type="scientific">Hermetia illucens</name>
    <name type="common">Black soldier fly</name>
    <dbReference type="NCBI Taxonomy" id="343691"/>
    <lineage>
        <taxon>Eukaryota</taxon>
        <taxon>Metazoa</taxon>
        <taxon>Ecdysozoa</taxon>
        <taxon>Arthropoda</taxon>
        <taxon>Hexapoda</taxon>
        <taxon>Insecta</taxon>
        <taxon>Pterygota</taxon>
        <taxon>Neoptera</taxon>
        <taxon>Endopterygota</taxon>
        <taxon>Diptera</taxon>
        <taxon>Brachycera</taxon>
        <taxon>Stratiomyomorpha</taxon>
        <taxon>Stratiomyidae</taxon>
        <taxon>Hermetiinae</taxon>
        <taxon>Hermetia</taxon>
    </lineage>
</organism>
<dbReference type="InterPro" id="IPR014756">
    <property type="entry name" value="Ig_E-set"/>
</dbReference>
<sequence length="606" mass="67635">MSNRQEFIRNQTKDEECEDLKSAYSQMKRSMSVFIELLSNSWMTPVKRYSDVEDYVKSRRKHTEKSDQIGTQRVYKKTSLNSSLTLYLATRELVSNGSAPAILKGVLYVDPKLIQGCRVYAQLTLTFRYGREDEEVMGLRFCNEAIMSLHQIWPRMEEPSRESLTPLQDALIRRLGDGAFPFTLTLTPQAPPSVQLVPAKKYYGAPIGTSYEVRCFIADKACEKFNRKATVRMSVRIIHRPDAPSNCESEIGSNLPNKHLLPVPDGPSDGSHQSVSPDNHPSSLDETKKSEYRNDAFAKIRISPKNFRFSSRFGRSKSEVEKGPSNVSFNYSKSFHEVCAIQHVDVCMFNNGKFKNIVADSDDNPIPDQTVGPGSSLSSTFILKPQRGTTKNWIALEDSLQRSSEPDEITGCIAASAIRTPTMCNSIGSGLKGERNVFAIYVSYYVKVKLTLSGMGGELSLKLPFSLIHVDNSSKSTPHVLSPAALSDSTSKQTIDKSPSTPIDKDKDQAIEVAKDTAATNEGRKKQMDHIDCVEEDIQLLQELTVKTSVKRRLVRHENVKDSSEDEDEKDNHARDCPVEVPKPSSSDASSDQQKTTVQIHKTSST</sequence>
<dbReference type="Proteomes" id="UP000594454">
    <property type="component" value="Chromosome 4"/>
</dbReference>
<evidence type="ECO:0000256" key="1">
    <source>
        <dbReference type="ARBA" id="ARBA00005298"/>
    </source>
</evidence>
<dbReference type="Pfam" id="PF00339">
    <property type="entry name" value="Arrestin_N"/>
    <property type="match status" value="1"/>
</dbReference>
<feature type="domain" description="Arrestin-like N-terminal" evidence="3">
    <location>
        <begin position="105"/>
        <end position="233"/>
    </location>
</feature>
<dbReference type="PANTHER" id="PTHR11792">
    <property type="entry name" value="ARRESTIN"/>
    <property type="match status" value="1"/>
</dbReference>
<feature type="compositionally biased region" description="Polar residues" evidence="2">
    <location>
        <begin position="246"/>
        <end position="256"/>
    </location>
</feature>
<keyword evidence="5" id="KW-1185">Reference proteome</keyword>
<dbReference type="FunCoup" id="A0A7R8YV54">
    <property type="interactions" value="12"/>
</dbReference>
<dbReference type="GO" id="GO:0001664">
    <property type="term" value="F:G protein-coupled receptor binding"/>
    <property type="evidence" value="ECO:0007669"/>
    <property type="project" value="TreeGrafter"/>
</dbReference>
<dbReference type="InterPro" id="IPR000698">
    <property type="entry name" value="Arrestin"/>
</dbReference>
<evidence type="ECO:0000256" key="2">
    <source>
        <dbReference type="SAM" id="MobiDB-lite"/>
    </source>
</evidence>
<dbReference type="PRINTS" id="PR00309">
    <property type="entry name" value="ARRESTIN"/>
</dbReference>
<dbReference type="PANTHER" id="PTHR11792:SF18">
    <property type="entry name" value="FI20035P1"/>
    <property type="match status" value="1"/>
</dbReference>
<feature type="compositionally biased region" description="Polar residues" evidence="2">
    <location>
        <begin position="270"/>
        <end position="282"/>
    </location>
</feature>
<dbReference type="SUPFAM" id="SSF81296">
    <property type="entry name" value="E set domains"/>
    <property type="match status" value="2"/>
</dbReference>
<reference evidence="4 5" key="1">
    <citation type="submission" date="2020-11" db="EMBL/GenBank/DDBJ databases">
        <authorList>
            <person name="Wallbank WR R."/>
            <person name="Pardo Diaz C."/>
            <person name="Kozak K."/>
            <person name="Martin S."/>
            <person name="Jiggins C."/>
            <person name="Moest M."/>
            <person name="Warren A I."/>
            <person name="Generalovic N T."/>
            <person name="Byers J.R.P. K."/>
            <person name="Montejo-Kovacevich G."/>
            <person name="Yen C E."/>
        </authorList>
    </citation>
    <scope>NUCLEOTIDE SEQUENCE [LARGE SCALE GENOMIC DNA]</scope>
</reference>
<dbReference type="FunFam" id="2.60.40.840:FF:000004">
    <property type="entry name" value="Uncharacterized protein, isoform A"/>
    <property type="match status" value="1"/>
</dbReference>
<dbReference type="InterPro" id="IPR011021">
    <property type="entry name" value="Arrestin-like_N"/>
</dbReference>
<dbReference type="GO" id="GO:0002031">
    <property type="term" value="P:G protein-coupled receptor internalization"/>
    <property type="evidence" value="ECO:0007669"/>
    <property type="project" value="TreeGrafter"/>
</dbReference>
<dbReference type="InParanoid" id="A0A7R8YV54"/>
<evidence type="ECO:0000313" key="4">
    <source>
        <dbReference type="EMBL" id="CAD7086917.1"/>
    </source>
</evidence>
<feature type="compositionally biased region" description="Polar residues" evidence="2">
    <location>
        <begin position="584"/>
        <end position="606"/>
    </location>
</feature>
<dbReference type="OrthoDB" id="6500995at2759"/>
<dbReference type="GO" id="GO:0005737">
    <property type="term" value="C:cytoplasm"/>
    <property type="evidence" value="ECO:0007669"/>
    <property type="project" value="TreeGrafter"/>
</dbReference>
<feature type="region of interest" description="Disordered" evidence="2">
    <location>
        <begin position="478"/>
        <end position="509"/>
    </location>
</feature>
<protein>
    <recommendedName>
        <fullName evidence="3">Arrestin-like N-terminal domain-containing protein</fullName>
    </recommendedName>
</protein>
<evidence type="ECO:0000313" key="5">
    <source>
        <dbReference type="Proteomes" id="UP000594454"/>
    </source>
</evidence>
<dbReference type="AlphaFoldDB" id="A0A7R8YV54"/>
<dbReference type="EMBL" id="LR899012">
    <property type="protein sequence ID" value="CAD7086917.1"/>
    <property type="molecule type" value="Genomic_DNA"/>
</dbReference>
<dbReference type="Gene3D" id="2.60.40.840">
    <property type="match status" value="1"/>
</dbReference>
<feature type="compositionally biased region" description="Polar residues" evidence="2">
    <location>
        <begin position="487"/>
        <end position="501"/>
    </location>
</feature>
<feature type="region of interest" description="Disordered" evidence="2">
    <location>
        <begin position="558"/>
        <end position="606"/>
    </location>
</feature>
<dbReference type="GO" id="GO:0007165">
    <property type="term" value="P:signal transduction"/>
    <property type="evidence" value="ECO:0007669"/>
    <property type="project" value="InterPro"/>
</dbReference>
<dbReference type="InterPro" id="IPR014753">
    <property type="entry name" value="Arrestin_N"/>
</dbReference>
<name>A0A7R8YV54_HERIL</name>